<dbReference type="Gene3D" id="3.40.630.30">
    <property type="match status" value="1"/>
</dbReference>
<dbReference type="Pfam" id="PF13302">
    <property type="entry name" value="Acetyltransf_3"/>
    <property type="match status" value="1"/>
</dbReference>
<dbReference type="GO" id="GO:0016747">
    <property type="term" value="F:acyltransferase activity, transferring groups other than amino-acyl groups"/>
    <property type="evidence" value="ECO:0007669"/>
    <property type="project" value="InterPro"/>
</dbReference>
<dbReference type="PANTHER" id="PTHR39173:SF1">
    <property type="entry name" value="ACETYLTRANSFERASE"/>
    <property type="match status" value="1"/>
</dbReference>
<accession>A0A9D0YZL4</accession>
<sequence length="168" mass="19600">MSYKLVELNENMFKEIYEMYQDIPNGENGQTNDAYGLSEDEFKEYVVKQIKRKNNELTYDDTPTITYIMFVNERPVGFICLRTKIDDNWKKWSGNFYYQVRVSDRRKGYATKMLSLGLKELQKLGFSEVYGQSSKGNIGSSKVIENNGGIFINEVNGTRYYKIILNNV</sequence>
<gene>
    <name evidence="2" type="ORF">IAC85_03775</name>
</gene>
<feature type="domain" description="N-acetyltransferase" evidence="1">
    <location>
        <begin position="3"/>
        <end position="168"/>
    </location>
</feature>
<reference evidence="2" key="2">
    <citation type="journal article" date="2021" name="PeerJ">
        <title>Extensive microbial diversity within the chicken gut microbiome revealed by metagenomics and culture.</title>
        <authorList>
            <person name="Gilroy R."/>
            <person name="Ravi A."/>
            <person name="Getino M."/>
            <person name="Pursley I."/>
            <person name="Horton D.L."/>
            <person name="Alikhan N.F."/>
            <person name="Baker D."/>
            <person name="Gharbi K."/>
            <person name="Hall N."/>
            <person name="Watson M."/>
            <person name="Adriaenssens E.M."/>
            <person name="Foster-Nyarko E."/>
            <person name="Jarju S."/>
            <person name="Secka A."/>
            <person name="Antonio M."/>
            <person name="Oren A."/>
            <person name="Chaudhuri R.R."/>
            <person name="La Ragione R."/>
            <person name="Hildebrand F."/>
            <person name="Pallen M.J."/>
        </authorList>
    </citation>
    <scope>NUCLEOTIDE SEQUENCE</scope>
    <source>
        <strain evidence="2">CHK165-10780</strain>
    </source>
</reference>
<evidence type="ECO:0000259" key="1">
    <source>
        <dbReference type="PROSITE" id="PS51186"/>
    </source>
</evidence>
<dbReference type="CDD" id="cd04301">
    <property type="entry name" value="NAT_SF"/>
    <property type="match status" value="1"/>
</dbReference>
<dbReference type="AlphaFoldDB" id="A0A9D0YZL4"/>
<protein>
    <submittedName>
        <fullName evidence="2">GNAT family N-acetyltransferase</fullName>
    </submittedName>
</protein>
<dbReference type="PANTHER" id="PTHR39173">
    <property type="entry name" value="ACETYLTRANSFERASE"/>
    <property type="match status" value="1"/>
</dbReference>
<comment type="caution">
    <text evidence="2">The sequence shown here is derived from an EMBL/GenBank/DDBJ whole genome shotgun (WGS) entry which is preliminary data.</text>
</comment>
<dbReference type="Proteomes" id="UP000886725">
    <property type="component" value="Unassembled WGS sequence"/>
</dbReference>
<dbReference type="InterPro" id="IPR016181">
    <property type="entry name" value="Acyl_CoA_acyltransferase"/>
</dbReference>
<evidence type="ECO:0000313" key="3">
    <source>
        <dbReference type="Proteomes" id="UP000886725"/>
    </source>
</evidence>
<proteinExistence type="predicted"/>
<name>A0A9D0YZL4_9FIRM</name>
<dbReference type="EMBL" id="DVFU01000071">
    <property type="protein sequence ID" value="HIQ64838.1"/>
    <property type="molecule type" value="Genomic_DNA"/>
</dbReference>
<organism evidence="2 3">
    <name type="scientific">Candidatus Faecenecus gallistercoris</name>
    <dbReference type="NCBI Taxonomy" id="2840793"/>
    <lineage>
        <taxon>Bacteria</taxon>
        <taxon>Bacillati</taxon>
        <taxon>Bacillota</taxon>
        <taxon>Bacillota incertae sedis</taxon>
        <taxon>Candidatus Faecenecus</taxon>
    </lineage>
</organism>
<dbReference type="PROSITE" id="PS51186">
    <property type="entry name" value="GNAT"/>
    <property type="match status" value="1"/>
</dbReference>
<reference evidence="2" key="1">
    <citation type="submission" date="2020-10" db="EMBL/GenBank/DDBJ databases">
        <authorList>
            <person name="Gilroy R."/>
        </authorList>
    </citation>
    <scope>NUCLEOTIDE SEQUENCE</scope>
    <source>
        <strain evidence="2">CHK165-10780</strain>
    </source>
</reference>
<dbReference type="SUPFAM" id="SSF55729">
    <property type="entry name" value="Acyl-CoA N-acyltransferases (Nat)"/>
    <property type="match status" value="1"/>
</dbReference>
<evidence type="ECO:0000313" key="2">
    <source>
        <dbReference type="EMBL" id="HIQ64838.1"/>
    </source>
</evidence>
<dbReference type="InterPro" id="IPR000182">
    <property type="entry name" value="GNAT_dom"/>
</dbReference>